<dbReference type="SUPFAM" id="SSF55729">
    <property type="entry name" value="Acyl-CoA N-acyltransferases (Nat)"/>
    <property type="match status" value="1"/>
</dbReference>
<dbReference type="InterPro" id="IPR000182">
    <property type="entry name" value="GNAT_dom"/>
</dbReference>
<evidence type="ECO:0000256" key="1">
    <source>
        <dbReference type="ARBA" id="ARBA00022679"/>
    </source>
</evidence>
<dbReference type="Proteomes" id="UP001515780">
    <property type="component" value="Unassembled WGS sequence"/>
</dbReference>
<accession>A0ABX0RW35</accession>
<dbReference type="EMBL" id="VWXC01000020">
    <property type="protein sequence ID" value="NIG21313.1"/>
    <property type="molecule type" value="Genomic_DNA"/>
</dbReference>
<dbReference type="InterPro" id="IPR050832">
    <property type="entry name" value="Bact_Acetyltransf"/>
</dbReference>
<dbReference type="CDD" id="cd04301">
    <property type="entry name" value="NAT_SF"/>
    <property type="match status" value="1"/>
</dbReference>
<evidence type="ECO:0000259" key="3">
    <source>
        <dbReference type="PROSITE" id="PS51186"/>
    </source>
</evidence>
<evidence type="ECO:0000313" key="4">
    <source>
        <dbReference type="EMBL" id="NIG21313.1"/>
    </source>
</evidence>
<evidence type="ECO:0000313" key="5">
    <source>
        <dbReference type="Proteomes" id="UP001515780"/>
    </source>
</evidence>
<feature type="domain" description="N-acetyltransferase" evidence="3">
    <location>
        <begin position="4"/>
        <end position="152"/>
    </location>
</feature>
<proteinExistence type="predicted"/>
<dbReference type="RefSeq" id="WP_346303304.1">
    <property type="nucleotide sequence ID" value="NZ_VWXC01000020.1"/>
</dbReference>
<protein>
    <submittedName>
        <fullName evidence="4">GNAT family N-acetyltransferase</fullName>
    </submittedName>
</protein>
<dbReference type="Gene3D" id="3.40.630.30">
    <property type="match status" value="1"/>
</dbReference>
<dbReference type="PANTHER" id="PTHR43877">
    <property type="entry name" value="AMINOALKYLPHOSPHONATE N-ACETYLTRANSFERASE-RELATED-RELATED"/>
    <property type="match status" value="1"/>
</dbReference>
<dbReference type="PANTHER" id="PTHR43877:SF2">
    <property type="entry name" value="AMINOALKYLPHOSPHONATE N-ACETYLTRANSFERASE-RELATED"/>
    <property type="match status" value="1"/>
</dbReference>
<keyword evidence="5" id="KW-1185">Reference proteome</keyword>
<gene>
    <name evidence="4" type="ORF">F3J37_21820</name>
</gene>
<dbReference type="InterPro" id="IPR016181">
    <property type="entry name" value="Acyl_CoA_acyltransferase"/>
</dbReference>
<reference evidence="4 5" key="1">
    <citation type="journal article" date="2019" name="bioRxiv">
        <title>Bacteria contribute to plant secondary compound degradation in a generalist herbivore system.</title>
        <authorList>
            <person name="Francoeur C.B."/>
            <person name="Khadempour L."/>
            <person name="Moreira-Soto R.D."/>
            <person name="Gotting K."/>
            <person name="Book A.J."/>
            <person name="Pinto-Tomas A.A."/>
            <person name="Keefover-Ring K."/>
            <person name="Currie C.R."/>
        </authorList>
    </citation>
    <scope>NUCLEOTIDE SEQUENCE [LARGE SCALE GENOMIC DNA]</scope>
    <source>
        <strain evidence="4">Al-1710</strain>
    </source>
</reference>
<organism evidence="4 5">
    <name type="scientific">Candidatus Pantoea communis</name>
    <dbReference type="NCBI Taxonomy" id="2608354"/>
    <lineage>
        <taxon>Bacteria</taxon>
        <taxon>Pseudomonadati</taxon>
        <taxon>Pseudomonadota</taxon>
        <taxon>Gammaproteobacteria</taxon>
        <taxon>Enterobacterales</taxon>
        <taxon>Erwiniaceae</taxon>
        <taxon>Pantoea</taxon>
    </lineage>
</organism>
<sequence length="152" mass="17109">MNKLLIRRAMLEDLPSIVALLANDTLGASREDSTLPLRKTYTDAFNAICSDPNQFLAVAVIENIVVGTLQLTYLPNISLRGAWRAQIEAVRVHESKRNSGLGRYLFEWAIQQARMRGCVMVQLTCDVTRKDAHHFYSALGFEPSHTGFKMKI</sequence>
<keyword evidence="2" id="KW-0012">Acyltransferase</keyword>
<dbReference type="PROSITE" id="PS51186">
    <property type="entry name" value="GNAT"/>
    <property type="match status" value="1"/>
</dbReference>
<dbReference type="Pfam" id="PF00583">
    <property type="entry name" value="Acetyltransf_1"/>
    <property type="match status" value="1"/>
</dbReference>
<name>A0ABX0RW35_9GAMM</name>
<comment type="caution">
    <text evidence="4">The sequence shown here is derived from an EMBL/GenBank/DDBJ whole genome shotgun (WGS) entry which is preliminary data.</text>
</comment>
<keyword evidence="1" id="KW-0808">Transferase</keyword>
<evidence type="ECO:0000256" key="2">
    <source>
        <dbReference type="ARBA" id="ARBA00023315"/>
    </source>
</evidence>